<protein>
    <submittedName>
        <fullName evidence="9">RagB/SusD family nutrient uptake outer membrane protein</fullName>
    </submittedName>
</protein>
<evidence type="ECO:0000256" key="3">
    <source>
        <dbReference type="ARBA" id="ARBA00022729"/>
    </source>
</evidence>
<evidence type="ECO:0000256" key="1">
    <source>
        <dbReference type="ARBA" id="ARBA00004442"/>
    </source>
</evidence>
<dbReference type="GO" id="GO:0009279">
    <property type="term" value="C:cell outer membrane"/>
    <property type="evidence" value="ECO:0007669"/>
    <property type="project" value="UniProtKB-SubCell"/>
</dbReference>
<feature type="domain" description="SusD-like N-terminal" evidence="8">
    <location>
        <begin position="22"/>
        <end position="217"/>
    </location>
</feature>
<comment type="caution">
    <text evidence="9">The sequence shown here is derived from an EMBL/GenBank/DDBJ whole genome shotgun (WGS) entry which is preliminary data.</text>
</comment>
<dbReference type="EMBL" id="QNUL01000028">
    <property type="protein sequence ID" value="REA57426.1"/>
    <property type="molecule type" value="Genomic_DNA"/>
</dbReference>
<keyword evidence="3 6" id="KW-0732">Signal</keyword>
<dbReference type="Pfam" id="PF07980">
    <property type="entry name" value="SusD_RagB"/>
    <property type="match status" value="1"/>
</dbReference>
<dbReference type="Gene3D" id="1.25.40.390">
    <property type="match status" value="1"/>
</dbReference>
<keyword evidence="4" id="KW-0472">Membrane</keyword>
<dbReference type="CDD" id="cd08977">
    <property type="entry name" value="SusD"/>
    <property type="match status" value="1"/>
</dbReference>
<keyword evidence="5" id="KW-0998">Cell outer membrane</keyword>
<dbReference type="RefSeq" id="WP_115833503.1">
    <property type="nucleotide sequence ID" value="NZ_QNUL01000028.1"/>
</dbReference>
<feature type="domain" description="RagB/SusD" evidence="7">
    <location>
        <begin position="286"/>
        <end position="565"/>
    </location>
</feature>
<comment type="similarity">
    <text evidence="2">Belongs to the SusD family.</text>
</comment>
<sequence>MKKRIILMITLAMSMAGCNDNFLDITPLDRIVDEQVWQDENLVTLYVNGLYDGVPHGFTTNSWSKYTDEAYGDNTWLMGAWNPDNITGYAADANYIDYYKRAYQYIRRCNIFLEEIGTSSVPEANRSALTAQVKFNRAFIYANLLWRYGGMPIVEHIYDLQDREKISRNSYQQVLDYIVKNLDEAIPALPEKYAPGNISFGRATKHAALALKSRLYLYSASALNNTTNDKAKWQLAADAAKAVIDLGAAYKLVDRYENAFLAVNEEIIYARTFNAINGHLYTFTNVNGTYGGWGGFGGRNVPSQNFIEQYEMANGMLPLNADGTVNAASGYDPQNPFVNRDPRFYQTVIYNGDTFRPEARGSAPAKYDVTLGVSGFDAAGKPILNNVNGIDNPRINGDNSLTGYSWKKFIDRSLPISRSNGGYPQPWIFFRLGEIYLNYAEALFELGNETEARTYVNLIRKRAGLPDLAATITGAALRDRIRHERQIELVGEGHRFFDVRRWKIAPVSEAKHIRGVEIYKLPDGKLVFENKVLIERPVWNDQFYWIPIPRTEINKDSGLEQSPLWN</sequence>
<evidence type="ECO:0000256" key="5">
    <source>
        <dbReference type="ARBA" id="ARBA00023237"/>
    </source>
</evidence>
<dbReference type="PROSITE" id="PS51257">
    <property type="entry name" value="PROKAR_LIPOPROTEIN"/>
    <property type="match status" value="1"/>
</dbReference>
<evidence type="ECO:0000256" key="6">
    <source>
        <dbReference type="SAM" id="SignalP"/>
    </source>
</evidence>
<evidence type="ECO:0000256" key="2">
    <source>
        <dbReference type="ARBA" id="ARBA00006275"/>
    </source>
</evidence>
<dbReference type="InterPro" id="IPR011990">
    <property type="entry name" value="TPR-like_helical_dom_sf"/>
</dbReference>
<dbReference type="AlphaFoldDB" id="A0A3D8Y842"/>
<evidence type="ECO:0000259" key="8">
    <source>
        <dbReference type="Pfam" id="PF14322"/>
    </source>
</evidence>
<accession>A0A3D8Y842</accession>
<gene>
    <name evidence="9" type="ORF">DSL64_24035</name>
</gene>
<name>A0A3D8Y842_9BACT</name>
<organism evidence="9 10">
    <name type="scientific">Dyadobacter luteus</name>
    <dbReference type="NCBI Taxonomy" id="2259619"/>
    <lineage>
        <taxon>Bacteria</taxon>
        <taxon>Pseudomonadati</taxon>
        <taxon>Bacteroidota</taxon>
        <taxon>Cytophagia</taxon>
        <taxon>Cytophagales</taxon>
        <taxon>Spirosomataceae</taxon>
        <taxon>Dyadobacter</taxon>
    </lineage>
</organism>
<dbReference type="OrthoDB" id="5694214at2"/>
<comment type="subcellular location">
    <subcellularLocation>
        <location evidence="1">Cell outer membrane</location>
    </subcellularLocation>
</comment>
<reference evidence="9 10" key="1">
    <citation type="submission" date="2018-07" db="EMBL/GenBank/DDBJ databases">
        <title>Dyadobacter roseus sp. nov., isolated from rose rhizosphere soil.</title>
        <authorList>
            <person name="Chen L."/>
        </authorList>
    </citation>
    <scope>NUCLEOTIDE SEQUENCE [LARGE SCALE GENOMIC DNA]</scope>
    <source>
        <strain evidence="9 10">RS19</strain>
    </source>
</reference>
<evidence type="ECO:0000256" key="4">
    <source>
        <dbReference type="ARBA" id="ARBA00023136"/>
    </source>
</evidence>
<evidence type="ECO:0000259" key="7">
    <source>
        <dbReference type="Pfam" id="PF07980"/>
    </source>
</evidence>
<evidence type="ECO:0000313" key="10">
    <source>
        <dbReference type="Proteomes" id="UP000256373"/>
    </source>
</evidence>
<dbReference type="SUPFAM" id="SSF48452">
    <property type="entry name" value="TPR-like"/>
    <property type="match status" value="1"/>
</dbReference>
<feature type="signal peptide" evidence="6">
    <location>
        <begin position="1"/>
        <end position="18"/>
    </location>
</feature>
<evidence type="ECO:0000313" key="9">
    <source>
        <dbReference type="EMBL" id="REA57426.1"/>
    </source>
</evidence>
<dbReference type="Pfam" id="PF14322">
    <property type="entry name" value="SusD-like_3"/>
    <property type="match status" value="1"/>
</dbReference>
<feature type="chain" id="PRO_5017691739" evidence="6">
    <location>
        <begin position="19"/>
        <end position="566"/>
    </location>
</feature>
<dbReference type="InterPro" id="IPR033985">
    <property type="entry name" value="SusD-like_N"/>
</dbReference>
<proteinExistence type="inferred from homology"/>
<dbReference type="InterPro" id="IPR012944">
    <property type="entry name" value="SusD_RagB_dom"/>
</dbReference>
<keyword evidence="10" id="KW-1185">Reference proteome</keyword>
<dbReference type="Proteomes" id="UP000256373">
    <property type="component" value="Unassembled WGS sequence"/>
</dbReference>